<dbReference type="InterPro" id="IPR016163">
    <property type="entry name" value="Ald_DH_C"/>
</dbReference>
<dbReference type="Pfam" id="PF00171">
    <property type="entry name" value="Aldedh"/>
    <property type="match status" value="1"/>
</dbReference>
<organism evidence="4 5">
    <name type="scientific">Cordylochernes scorpioides</name>
    <dbReference type="NCBI Taxonomy" id="51811"/>
    <lineage>
        <taxon>Eukaryota</taxon>
        <taxon>Metazoa</taxon>
        <taxon>Ecdysozoa</taxon>
        <taxon>Arthropoda</taxon>
        <taxon>Chelicerata</taxon>
        <taxon>Arachnida</taxon>
        <taxon>Pseudoscorpiones</taxon>
        <taxon>Cheliferoidea</taxon>
        <taxon>Chernetidae</taxon>
        <taxon>Cordylochernes</taxon>
    </lineage>
</organism>
<dbReference type="InterPro" id="IPR016161">
    <property type="entry name" value="Ald_DH/histidinol_DH"/>
</dbReference>
<evidence type="ECO:0000313" key="4">
    <source>
        <dbReference type="EMBL" id="UYV84014.1"/>
    </source>
</evidence>
<dbReference type="Proteomes" id="UP001235939">
    <property type="component" value="Chromosome X"/>
</dbReference>
<comment type="similarity">
    <text evidence="1">Belongs to the aldehyde dehydrogenase family.</text>
</comment>
<dbReference type="Gene3D" id="3.40.605.10">
    <property type="entry name" value="Aldehyde Dehydrogenase, Chain A, domain 1"/>
    <property type="match status" value="2"/>
</dbReference>
<name>A0ABY6LRZ2_9ARAC</name>
<dbReference type="SUPFAM" id="SSF53720">
    <property type="entry name" value="ALDH-like"/>
    <property type="match status" value="1"/>
</dbReference>
<evidence type="ECO:0000256" key="1">
    <source>
        <dbReference type="ARBA" id="ARBA00009986"/>
    </source>
</evidence>
<feature type="non-terminal residue" evidence="4">
    <location>
        <position position="337"/>
    </location>
</feature>
<evidence type="ECO:0000256" key="2">
    <source>
        <dbReference type="ARBA" id="ARBA00023002"/>
    </source>
</evidence>
<sequence>MTPYIISEPYGVVLVLGPWNYPLQLALAPFVGAITAGNTVVLKPSELSPATSGLLANLIPKYLDQDCYHVFPGGAEEAQALLKLKFDYIFYTGSTTVGKLVYEAATKHLTPVTLELGGKCPTYIADDANLEVTAKRMMWGKMLNAGQTCIAPDYILTSATTRDRLVAVIADTLKSFYGDIDPINSPDFGRIVSNKHVARLEGLLSTTRGTVALGGQVDAAERYVAPTVVIDVSPDDPLMKEESQVKLLYLNPCNADDLPSVPHWRWDKHEASPQSKLALMITSGLSVLELPFGGVGHSGLGKYHGKASFDAFSHPKSVLRRSFTPVGEMLGKYVSIM</sequence>
<proteinExistence type="inferred from homology"/>
<accession>A0ABY6LRZ2</accession>
<evidence type="ECO:0000313" key="5">
    <source>
        <dbReference type="Proteomes" id="UP001235939"/>
    </source>
</evidence>
<protein>
    <submittedName>
        <fullName evidence="4">ALDH3A2</fullName>
    </submittedName>
</protein>
<dbReference type="PANTHER" id="PTHR43570">
    <property type="entry name" value="ALDEHYDE DEHYDROGENASE"/>
    <property type="match status" value="1"/>
</dbReference>
<dbReference type="InterPro" id="IPR012394">
    <property type="entry name" value="Aldehyde_DH_NAD(P)"/>
</dbReference>
<dbReference type="EMBL" id="CP092886">
    <property type="protein sequence ID" value="UYV84014.1"/>
    <property type="molecule type" value="Genomic_DNA"/>
</dbReference>
<keyword evidence="2" id="KW-0560">Oxidoreductase</keyword>
<dbReference type="Gene3D" id="3.40.309.10">
    <property type="entry name" value="Aldehyde Dehydrogenase, Chain A, domain 2"/>
    <property type="match status" value="1"/>
</dbReference>
<dbReference type="PANTHER" id="PTHR43570:SF16">
    <property type="entry name" value="ALDEHYDE DEHYDROGENASE TYPE III, ISOFORM Q"/>
    <property type="match status" value="1"/>
</dbReference>
<evidence type="ECO:0000259" key="3">
    <source>
        <dbReference type="Pfam" id="PF00171"/>
    </source>
</evidence>
<feature type="domain" description="Aldehyde dehydrogenase" evidence="3">
    <location>
        <begin position="3"/>
        <end position="252"/>
    </location>
</feature>
<dbReference type="InterPro" id="IPR015590">
    <property type="entry name" value="Aldehyde_DH_dom"/>
</dbReference>
<keyword evidence="5" id="KW-1185">Reference proteome</keyword>
<dbReference type="InterPro" id="IPR016162">
    <property type="entry name" value="Ald_DH_N"/>
</dbReference>
<reference evidence="4 5" key="1">
    <citation type="submission" date="2022-03" db="EMBL/GenBank/DDBJ databases">
        <title>A chromosomal length assembly of Cordylochernes scorpioides.</title>
        <authorList>
            <person name="Zeh D."/>
            <person name="Zeh J."/>
        </authorList>
    </citation>
    <scope>NUCLEOTIDE SEQUENCE [LARGE SCALE GENOMIC DNA]</scope>
    <source>
        <strain evidence="4">IN4F17</strain>
        <tissue evidence="4">Whole Body</tissue>
    </source>
</reference>
<gene>
    <name evidence="4" type="ORF">LAZ67_X000884</name>
</gene>